<dbReference type="Gene3D" id="1.10.10.10">
    <property type="entry name" value="Winged helix-like DNA-binding domain superfamily/Winged helix DNA-binding domain"/>
    <property type="match status" value="1"/>
</dbReference>
<dbReference type="Pfam" id="PF01527">
    <property type="entry name" value="HTH_Tnp_1"/>
    <property type="match status" value="1"/>
</dbReference>
<dbReference type="GO" id="GO:0003677">
    <property type="term" value="F:DNA binding"/>
    <property type="evidence" value="ECO:0007669"/>
    <property type="project" value="InterPro"/>
</dbReference>
<evidence type="ECO:0000313" key="2">
    <source>
        <dbReference type="Proteomes" id="UP000589552"/>
    </source>
</evidence>
<proteinExistence type="predicted"/>
<dbReference type="InterPro" id="IPR036388">
    <property type="entry name" value="WH-like_DNA-bd_sf"/>
</dbReference>
<dbReference type="InterPro" id="IPR009057">
    <property type="entry name" value="Homeodomain-like_sf"/>
</dbReference>
<dbReference type="Proteomes" id="UP000589552">
    <property type="component" value="Unassembled WGS sequence"/>
</dbReference>
<dbReference type="SUPFAM" id="SSF46689">
    <property type="entry name" value="Homeodomain-like"/>
    <property type="match status" value="1"/>
</dbReference>
<dbReference type="RefSeq" id="WP_168938174.1">
    <property type="nucleotide sequence ID" value="NZ_JABAGA010000006.1"/>
</dbReference>
<reference evidence="1 2" key="1">
    <citation type="submission" date="2020-04" db="EMBL/GenBank/DDBJ databases">
        <authorList>
            <person name="Hitch T.C.A."/>
            <person name="Wylensek D."/>
            <person name="Clavel T."/>
        </authorList>
    </citation>
    <scope>NUCLEOTIDE SEQUENCE [LARGE SCALE GENOMIC DNA]</scope>
    <source>
        <strain evidence="1 2">BL-383-APC-2I</strain>
    </source>
</reference>
<evidence type="ECO:0000313" key="1">
    <source>
        <dbReference type="EMBL" id="NMF09967.1"/>
    </source>
</evidence>
<comment type="caution">
    <text evidence="1">The sequence shown here is derived from an EMBL/GenBank/DDBJ whole genome shotgun (WGS) entry which is preliminary data.</text>
</comment>
<dbReference type="GO" id="GO:0004803">
    <property type="term" value="F:transposase activity"/>
    <property type="evidence" value="ECO:0007669"/>
    <property type="project" value="InterPro"/>
</dbReference>
<name>A0A7X9SXN8_9CORY</name>
<organism evidence="1 2">
    <name type="scientific">Corynebacterium xerosis</name>
    <dbReference type="NCBI Taxonomy" id="1725"/>
    <lineage>
        <taxon>Bacteria</taxon>
        <taxon>Bacillati</taxon>
        <taxon>Actinomycetota</taxon>
        <taxon>Actinomycetes</taxon>
        <taxon>Mycobacteriales</taxon>
        <taxon>Corynebacteriaceae</taxon>
        <taxon>Corynebacterium</taxon>
    </lineage>
</organism>
<dbReference type="GO" id="GO:0006313">
    <property type="term" value="P:DNA transposition"/>
    <property type="evidence" value="ECO:0007669"/>
    <property type="project" value="InterPro"/>
</dbReference>
<accession>A0A7X9SXN8</accession>
<dbReference type="EMBL" id="JABAGA010000006">
    <property type="protein sequence ID" value="NMF09967.1"/>
    <property type="molecule type" value="Genomic_DNA"/>
</dbReference>
<sequence length="91" mass="9948">MSGVGEHPAGVRERALERFEATWEDYGSPTAAAVDIAREMGVGKTTLVDWAREAGVWPTTRASRVLELQAEIRRLRAQLAARDAGEEGPSR</sequence>
<dbReference type="InterPro" id="IPR002514">
    <property type="entry name" value="Transposase_8"/>
</dbReference>
<protein>
    <submittedName>
        <fullName evidence="1">Transposase</fullName>
    </submittedName>
</protein>
<dbReference type="AlphaFoldDB" id="A0A7X9SXN8"/>
<gene>
    <name evidence="1" type="ORF">HF852_10235</name>
</gene>